<reference evidence="2" key="2">
    <citation type="submission" date="2017-06" db="EMBL/GenBank/DDBJ databases">
        <title>WGS assembly of Brachypodium distachyon.</title>
        <authorList>
            <consortium name="The International Brachypodium Initiative"/>
            <person name="Lucas S."/>
            <person name="Harmon-Smith M."/>
            <person name="Lail K."/>
            <person name="Tice H."/>
            <person name="Grimwood J."/>
            <person name="Bruce D."/>
            <person name="Barry K."/>
            <person name="Shu S."/>
            <person name="Lindquist E."/>
            <person name="Wang M."/>
            <person name="Pitluck S."/>
            <person name="Vogel J.P."/>
            <person name="Garvin D.F."/>
            <person name="Mockler T.C."/>
            <person name="Schmutz J."/>
            <person name="Rokhsar D."/>
            <person name="Bevan M.W."/>
        </authorList>
    </citation>
    <scope>NUCLEOTIDE SEQUENCE</scope>
    <source>
        <strain evidence="2">Bd21</strain>
    </source>
</reference>
<reference evidence="2 3" key="1">
    <citation type="journal article" date="2010" name="Nature">
        <title>Genome sequencing and analysis of the model grass Brachypodium distachyon.</title>
        <authorList>
            <consortium name="International Brachypodium Initiative"/>
        </authorList>
    </citation>
    <scope>NUCLEOTIDE SEQUENCE [LARGE SCALE GENOMIC DNA]</scope>
    <source>
        <strain evidence="2 3">Bd21</strain>
    </source>
</reference>
<dbReference type="EnsemblPlants" id="PNT71996">
    <property type="protein sequence ID" value="PNT71996"/>
    <property type="gene ID" value="BRADI_2g38256v3"/>
</dbReference>
<dbReference type="PANTHER" id="PTHR35546:SF125">
    <property type="entry name" value="F-BOX DOMAIN-CONTAINING PROTEIN"/>
    <property type="match status" value="1"/>
</dbReference>
<proteinExistence type="predicted"/>
<sequence length="393" mass="43141">MDQACRIAAVCRRWRAVLSKPTFLSHRHLSQLLRPPPPLAAHHRPYALVIQPLQKVGRFTHLTLVALDPGAGRVPVKVPLQPKYVDPPPPPPHKTTAKPNPDYVRAKPQAPPDLAAAADPAPWEVFFERTVPELDISIAASHGRLFLCRGRSRYYVCDPAANRWAELPPSARGRGRTLVETFSSEAGKWEARELDSQGCLGATLSPGIHVGKSFYWLHQRRVRARGGDGEDAAAGAASLLGEPPEAEQSKGRVGRSLGSAGGRLRLCAFDVHDEKSVSQLPHDGIEGVHGAWVMEDDGAATTSGGGGSPPSGPWRRVHEAVVEDMSTWYFHMLFGRETPDFAGACGDFIVLDVESLLLQYDLESGAKVELGKHHQSGWLRELYRRYHVFPLFK</sequence>
<reference evidence="3" key="3">
    <citation type="submission" date="2018-08" db="UniProtKB">
        <authorList>
            <consortium name="EnsemblPlants"/>
        </authorList>
    </citation>
    <scope>IDENTIFICATION</scope>
    <source>
        <strain evidence="3">cv. Bd21</strain>
    </source>
</reference>
<evidence type="ECO:0000313" key="2">
    <source>
        <dbReference type="EMBL" id="PNT71996.1"/>
    </source>
</evidence>
<evidence type="ECO:0000256" key="1">
    <source>
        <dbReference type="SAM" id="MobiDB-lite"/>
    </source>
</evidence>
<accession>A0A2K2DCI7</accession>
<dbReference type="Gramene" id="PNT71996">
    <property type="protein sequence ID" value="PNT71996"/>
    <property type="gene ID" value="BRADI_2g38256v3"/>
</dbReference>
<organism evidence="2">
    <name type="scientific">Brachypodium distachyon</name>
    <name type="common">Purple false brome</name>
    <name type="synonym">Trachynia distachya</name>
    <dbReference type="NCBI Taxonomy" id="15368"/>
    <lineage>
        <taxon>Eukaryota</taxon>
        <taxon>Viridiplantae</taxon>
        <taxon>Streptophyta</taxon>
        <taxon>Embryophyta</taxon>
        <taxon>Tracheophyta</taxon>
        <taxon>Spermatophyta</taxon>
        <taxon>Magnoliopsida</taxon>
        <taxon>Liliopsida</taxon>
        <taxon>Poales</taxon>
        <taxon>Poaceae</taxon>
        <taxon>BOP clade</taxon>
        <taxon>Pooideae</taxon>
        <taxon>Stipodae</taxon>
        <taxon>Brachypodieae</taxon>
        <taxon>Brachypodium</taxon>
    </lineage>
</organism>
<dbReference type="STRING" id="15368.A0A2K2DCI7"/>
<evidence type="ECO:0008006" key="5">
    <source>
        <dbReference type="Google" id="ProtNLM"/>
    </source>
</evidence>
<evidence type="ECO:0000313" key="3">
    <source>
        <dbReference type="EnsemblPlants" id="PNT71996"/>
    </source>
</evidence>
<keyword evidence="4" id="KW-1185">Reference proteome</keyword>
<dbReference type="GO" id="GO:0004842">
    <property type="term" value="F:ubiquitin-protein transferase activity"/>
    <property type="evidence" value="ECO:0000318"/>
    <property type="project" value="GO_Central"/>
</dbReference>
<evidence type="ECO:0000313" key="4">
    <source>
        <dbReference type="Proteomes" id="UP000008810"/>
    </source>
</evidence>
<feature type="compositionally biased region" description="Low complexity" evidence="1">
    <location>
        <begin position="97"/>
        <end position="109"/>
    </location>
</feature>
<dbReference type="AlphaFoldDB" id="A0A2K2DCI7"/>
<dbReference type="GO" id="GO:0031146">
    <property type="term" value="P:SCF-dependent proteasomal ubiquitin-dependent protein catabolic process"/>
    <property type="evidence" value="ECO:0000318"/>
    <property type="project" value="GO_Central"/>
</dbReference>
<dbReference type="PANTHER" id="PTHR35546">
    <property type="entry name" value="F-BOX PROTEIN INTERACTION DOMAIN PROTEIN-RELATED"/>
    <property type="match status" value="1"/>
</dbReference>
<name>A0A2K2DCI7_BRADI</name>
<feature type="region of interest" description="Disordered" evidence="1">
    <location>
        <begin position="79"/>
        <end position="109"/>
    </location>
</feature>
<dbReference type="InterPro" id="IPR055290">
    <property type="entry name" value="At3g26010-like"/>
</dbReference>
<protein>
    <recommendedName>
        <fullName evidence="5">F-box domain-containing protein</fullName>
    </recommendedName>
</protein>
<dbReference type="InParanoid" id="A0A2K2DCI7"/>
<dbReference type="OrthoDB" id="665980at2759"/>
<dbReference type="Proteomes" id="UP000008810">
    <property type="component" value="Chromosome 2"/>
</dbReference>
<gene>
    <name evidence="2" type="ORF">BRADI_2g38256v3</name>
</gene>
<dbReference type="EMBL" id="CM000881">
    <property type="protein sequence ID" value="PNT71996.1"/>
    <property type="molecule type" value="Genomic_DNA"/>
</dbReference>